<dbReference type="OrthoDB" id="3235960at2759"/>
<accession>A0A2H3EV68</accession>
<evidence type="ECO:0000313" key="3">
    <source>
        <dbReference type="EMBL" id="PBL04238.1"/>
    </source>
</evidence>
<dbReference type="InterPro" id="IPR045338">
    <property type="entry name" value="DUF6535"/>
</dbReference>
<feature type="non-terminal residue" evidence="3">
    <location>
        <position position="1"/>
    </location>
</feature>
<keyword evidence="4" id="KW-1185">Reference proteome</keyword>
<keyword evidence="1" id="KW-0472">Membrane</keyword>
<feature type="domain" description="DUF6535" evidence="2">
    <location>
        <begin position="1"/>
        <end position="88"/>
    </location>
</feature>
<proteinExistence type="predicted"/>
<evidence type="ECO:0000256" key="1">
    <source>
        <dbReference type="SAM" id="Phobius"/>
    </source>
</evidence>
<keyword evidence="1" id="KW-1133">Transmembrane helix</keyword>
<feature type="transmembrane region" description="Helical" evidence="1">
    <location>
        <begin position="12"/>
        <end position="31"/>
    </location>
</feature>
<evidence type="ECO:0000313" key="4">
    <source>
        <dbReference type="Proteomes" id="UP000217790"/>
    </source>
</evidence>
<gene>
    <name evidence="3" type="ORF">ARMGADRAFT_912592</name>
</gene>
<sequence length="97" mass="10692">FAPTSSDVAINVVWFSSLVLSLTAVLMALLVKQWLFHYTWTTDISLTPSRTATGLRHLCLTSPSEGRVFRKTIACPSVLLIVSLSFSSRVLLYFSGP</sequence>
<dbReference type="Pfam" id="PF20153">
    <property type="entry name" value="DUF6535"/>
    <property type="match status" value="1"/>
</dbReference>
<name>A0A2H3EV68_ARMGA</name>
<organism evidence="3 4">
    <name type="scientific">Armillaria gallica</name>
    <name type="common">Bulbous honey fungus</name>
    <name type="synonym">Armillaria bulbosa</name>
    <dbReference type="NCBI Taxonomy" id="47427"/>
    <lineage>
        <taxon>Eukaryota</taxon>
        <taxon>Fungi</taxon>
        <taxon>Dikarya</taxon>
        <taxon>Basidiomycota</taxon>
        <taxon>Agaricomycotina</taxon>
        <taxon>Agaricomycetes</taxon>
        <taxon>Agaricomycetidae</taxon>
        <taxon>Agaricales</taxon>
        <taxon>Marasmiineae</taxon>
        <taxon>Physalacriaceae</taxon>
        <taxon>Armillaria</taxon>
    </lineage>
</organism>
<dbReference type="EMBL" id="KZ293644">
    <property type="protein sequence ID" value="PBL04238.1"/>
    <property type="molecule type" value="Genomic_DNA"/>
</dbReference>
<keyword evidence="1" id="KW-0812">Transmembrane</keyword>
<dbReference type="Proteomes" id="UP000217790">
    <property type="component" value="Unassembled WGS sequence"/>
</dbReference>
<protein>
    <recommendedName>
        <fullName evidence="2">DUF6535 domain-containing protein</fullName>
    </recommendedName>
</protein>
<reference evidence="4" key="1">
    <citation type="journal article" date="2017" name="Nat. Ecol. Evol.">
        <title>Genome expansion and lineage-specific genetic innovations in the forest pathogenic fungi Armillaria.</title>
        <authorList>
            <person name="Sipos G."/>
            <person name="Prasanna A.N."/>
            <person name="Walter M.C."/>
            <person name="O'Connor E."/>
            <person name="Balint B."/>
            <person name="Krizsan K."/>
            <person name="Kiss B."/>
            <person name="Hess J."/>
            <person name="Varga T."/>
            <person name="Slot J."/>
            <person name="Riley R."/>
            <person name="Boka B."/>
            <person name="Rigling D."/>
            <person name="Barry K."/>
            <person name="Lee J."/>
            <person name="Mihaltcheva S."/>
            <person name="LaButti K."/>
            <person name="Lipzen A."/>
            <person name="Waldron R."/>
            <person name="Moloney N.M."/>
            <person name="Sperisen C."/>
            <person name="Kredics L."/>
            <person name="Vagvoelgyi C."/>
            <person name="Patrignani A."/>
            <person name="Fitzpatrick D."/>
            <person name="Nagy I."/>
            <person name="Doyle S."/>
            <person name="Anderson J.B."/>
            <person name="Grigoriev I.V."/>
            <person name="Gueldener U."/>
            <person name="Muensterkoetter M."/>
            <person name="Nagy L.G."/>
        </authorList>
    </citation>
    <scope>NUCLEOTIDE SEQUENCE [LARGE SCALE GENOMIC DNA]</scope>
    <source>
        <strain evidence="4">Ar21-2</strain>
    </source>
</reference>
<dbReference type="STRING" id="47427.A0A2H3EV68"/>
<dbReference type="AlphaFoldDB" id="A0A2H3EV68"/>
<evidence type="ECO:0000259" key="2">
    <source>
        <dbReference type="Pfam" id="PF20153"/>
    </source>
</evidence>
<dbReference type="InParanoid" id="A0A2H3EV68"/>